<dbReference type="Pfam" id="PF00188">
    <property type="entry name" value="CAP"/>
    <property type="match status" value="2"/>
</dbReference>
<dbReference type="SUPFAM" id="SSF55797">
    <property type="entry name" value="PR-1-like"/>
    <property type="match status" value="2"/>
</dbReference>
<dbReference type="AlphaFoldDB" id="A0A0C2H929"/>
<accession>A0A0C2H929</accession>
<dbReference type="InterPro" id="IPR014044">
    <property type="entry name" value="CAP_dom"/>
</dbReference>
<dbReference type="PROSITE" id="PS01009">
    <property type="entry name" value="CRISP_1"/>
    <property type="match status" value="1"/>
</dbReference>
<proteinExistence type="predicted"/>
<dbReference type="PRINTS" id="PR00837">
    <property type="entry name" value="V5TPXLIKE"/>
</dbReference>
<dbReference type="EMBL" id="KN726453">
    <property type="protein sequence ID" value="KIH68144.1"/>
    <property type="molecule type" value="Genomic_DNA"/>
</dbReference>
<evidence type="ECO:0000313" key="3">
    <source>
        <dbReference type="Proteomes" id="UP000054047"/>
    </source>
</evidence>
<gene>
    <name evidence="2" type="ORF">ANCDUO_01518</name>
</gene>
<dbReference type="OrthoDB" id="5874910at2759"/>
<dbReference type="InterPro" id="IPR035940">
    <property type="entry name" value="CAP_sf"/>
</dbReference>
<dbReference type="Proteomes" id="UP000054047">
    <property type="component" value="Unassembled WGS sequence"/>
</dbReference>
<dbReference type="Gene3D" id="3.40.33.10">
    <property type="entry name" value="CAP"/>
    <property type="match status" value="2"/>
</dbReference>
<dbReference type="InterPro" id="IPR018244">
    <property type="entry name" value="Allrgn_V5/Tpx1_CS"/>
</dbReference>
<keyword evidence="3" id="KW-1185">Reference proteome</keyword>
<dbReference type="PRINTS" id="PR00838">
    <property type="entry name" value="V5ALLERGEN"/>
</dbReference>
<organism evidence="2 3">
    <name type="scientific">Ancylostoma duodenale</name>
    <dbReference type="NCBI Taxonomy" id="51022"/>
    <lineage>
        <taxon>Eukaryota</taxon>
        <taxon>Metazoa</taxon>
        <taxon>Ecdysozoa</taxon>
        <taxon>Nematoda</taxon>
        <taxon>Chromadorea</taxon>
        <taxon>Rhabditida</taxon>
        <taxon>Rhabditina</taxon>
        <taxon>Rhabditomorpha</taxon>
        <taxon>Strongyloidea</taxon>
        <taxon>Ancylostomatidae</taxon>
        <taxon>Ancylostomatinae</taxon>
        <taxon>Ancylostoma</taxon>
    </lineage>
</organism>
<dbReference type="SMART" id="SM00198">
    <property type="entry name" value="SCP"/>
    <property type="match status" value="2"/>
</dbReference>
<dbReference type="InterPro" id="IPR001283">
    <property type="entry name" value="CRISP-related"/>
</dbReference>
<sequence length="333" mass="37107">MKGLGENLWMTSARHMDKVKAAEQASQGWFSELEKYGVGQENELTMHLWNRPGQIGHYIQMVWQNSYKVGCYVEWCPSMTYGVCQYSPQDNMMNSPIYEKGNLCTKDSDCGPNASCSRQEALCIALLAVAVEGNSMRCGNNGMTDEARQKFLDVHNSYRSKVAKGQAKDALGGNAPKAAKMKKMIYDCNVESTAMQNAKKCVFAHSHMKGLGENIYMSTARQMDKAEAAQQASDGWFAELAKYGVGQENKLTMQLWNRGVMIGHYTQMVWQESYKLGCYVEWCPSMTYGVCQYSPQGNMMNSIIYEKGNPCTQDSDCGSNAKCSSGEALCIVQ</sequence>
<dbReference type="PANTHER" id="PTHR10334">
    <property type="entry name" value="CYSTEINE-RICH SECRETORY PROTEIN-RELATED"/>
    <property type="match status" value="1"/>
</dbReference>
<dbReference type="InterPro" id="IPR002413">
    <property type="entry name" value="V5_allergen-like"/>
</dbReference>
<evidence type="ECO:0000313" key="2">
    <source>
        <dbReference type="EMBL" id="KIH68144.1"/>
    </source>
</evidence>
<dbReference type="GO" id="GO:0005576">
    <property type="term" value="C:extracellular region"/>
    <property type="evidence" value="ECO:0007669"/>
    <property type="project" value="InterPro"/>
</dbReference>
<dbReference type="CDD" id="cd05380">
    <property type="entry name" value="CAP_euk"/>
    <property type="match status" value="2"/>
</dbReference>
<feature type="domain" description="SCP" evidence="1">
    <location>
        <begin position="146"/>
        <end position="301"/>
    </location>
</feature>
<evidence type="ECO:0000259" key="1">
    <source>
        <dbReference type="SMART" id="SM00198"/>
    </source>
</evidence>
<reference evidence="2 3" key="1">
    <citation type="submission" date="2013-12" db="EMBL/GenBank/DDBJ databases">
        <title>Draft genome of the parsitic nematode Ancylostoma duodenale.</title>
        <authorList>
            <person name="Mitreva M."/>
        </authorList>
    </citation>
    <scope>NUCLEOTIDE SEQUENCE [LARGE SCALE GENOMIC DNA]</scope>
    <source>
        <strain evidence="2 3">Zhejiang</strain>
    </source>
</reference>
<feature type="domain" description="SCP" evidence="1">
    <location>
        <begin position="1"/>
        <end position="94"/>
    </location>
</feature>
<protein>
    <submittedName>
        <fullName evidence="2">SCP-like protein</fullName>
    </submittedName>
</protein>
<name>A0A0C2H929_9BILA</name>